<dbReference type="InterPro" id="IPR016162">
    <property type="entry name" value="Ald_DH_N"/>
</dbReference>
<reference evidence="4 5" key="1">
    <citation type="submission" date="2019-07" db="EMBL/GenBank/DDBJ databases">
        <title>Whole genome shotgun sequence of Pseudonocardia asaccharolytica NBRC 16224.</title>
        <authorList>
            <person name="Hosoyama A."/>
            <person name="Uohara A."/>
            <person name="Ohji S."/>
            <person name="Ichikawa N."/>
        </authorList>
    </citation>
    <scope>NUCLEOTIDE SEQUENCE [LARGE SCALE GENOMIC DNA]</scope>
    <source>
        <strain evidence="4 5">NBRC 16224</strain>
    </source>
</reference>
<dbReference type="InterPro" id="IPR016161">
    <property type="entry name" value="Ald_DH/histidinol_DH"/>
</dbReference>
<dbReference type="AlphaFoldDB" id="A0A511D1U9"/>
<dbReference type="InterPro" id="IPR015590">
    <property type="entry name" value="Aldehyde_DH_dom"/>
</dbReference>
<proteinExistence type="predicted"/>
<comment type="caution">
    <text evidence="4">The sequence shown here is derived from an EMBL/GenBank/DDBJ whole genome shotgun (WGS) entry which is preliminary data.</text>
</comment>
<dbReference type="Pfam" id="PF00171">
    <property type="entry name" value="Aldedh"/>
    <property type="match status" value="1"/>
</dbReference>
<feature type="domain" description="Aldehyde dehydrogenase" evidence="3">
    <location>
        <begin position="16"/>
        <end position="62"/>
    </location>
</feature>
<dbReference type="STRING" id="1123024.GCA_000423625_03625"/>
<feature type="region of interest" description="Disordered" evidence="2">
    <location>
        <begin position="54"/>
        <end position="76"/>
    </location>
</feature>
<dbReference type="SUPFAM" id="SSF53720">
    <property type="entry name" value="ALDH-like"/>
    <property type="match status" value="1"/>
</dbReference>
<accession>A0A511D1U9</accession>
<sequence length="76" mass="8060">MEFIGHVIDGAETEAADGRRFDSVDPWTREPWAQVALGGQADADRAVAAARQAFDEGPWPRMGSPSAARSCTGSPT</sequence>
<organism evidence="4 5">
    <name type="scientific">Pseudonocardia asaccharolytica DSM 44247 = NBRC 16224</name>
    <dbReference type="NCBI Taxonomy" id="1123024"/>
    <lineage>
        <taxon>Bacteria</taxon>
        <taxon>Bacillati</taxon>
        <taxon>Actinomycetota</taxon>
        <taxon>Actinomycetes</taxon>
        <taxon>Pseudonocardiales</taxon>
        <taxon>Pseudonocardiaceae</taxon>
        <taxon>Pseudonocardia</taxon>
    </lineage>
</organism>
<evidence type="ECO:0000259" key="3">
    <source>
        <dbReference type="Pfam" id="PF00171"/>
    </source>
</evidence>
<feature type="compositionally biased region" description="Polar residues" evidence="2">
    <location>
        <begin position="67"/>
        <end position="76"/>
    </location>
</feature>
<evidence type="ECO:0000256" key="2">
    <source>
        <dbReference type="SAM" id="MobiDB-lite"/>
    </source>
</evidence>
<dbReference type="Proteomes" id="UP000321328">
    <property type="component" value="Unassembled WGS sequence"/>
</dbReference>
<evidence type="ECO:0000256" key="1">
    <source>
        <dbReference type="ARBA" id="ARBA00023002"/>
    </source>
</evidence>
<dbReference type="EMBL" id="BJVI01000025">
    <property type="protein sequence ID" value="GEL18766.1"/>
    <property type="molecule type" value="Genomic_DNA"/>
</dbReference>
<keyword evidence="5" id="KW-1185">Reference proteome</keyword>
<dbReference type="Gene3D" id="3.40.605.10">
    <property type="entry name" value="Aldehyde Dehydrogenase, Chain A, domain 1"/>
    <property type="match status" value="1"/>
</dbReference>
<evidence type="ECO:0000313" key="4">
    <source>
        <dbReference type="EMBL" id="GEL18766.1"/>
    </source>
</evidence>
<keyword evidence="1" id="KW-0560">Oxidoreductase</keyword>
<protein>
    <recommendedName>
        <fullName evidence="3">Aldehyde dehydrogenase domain-containing protein</fullName>
    </recommendedName>
</protein>
<name>A0A511D1U9_9PSEU</name>
<dbReference type="RefSeq" id="WP_245585692.1">
    <property type="nucleotide sequence ID" value="NZ_AUII01000020.1"/>
</dbReference>
<dbReference type="GO" id="GO:0016491">
    <property type="term" value="F:oxidoreductase activity"/>
    <property type="evidence" value="ECO:0007669"/>
    <property type="project" value="UniProtKB-KW"/>
</dbReference>
<gene>
    <name evidence="4" type="ORF">PA7_26030</name>
</gene>
<evidence type="ECO:0000313" key="5">
    <source>
        <dbReference type="Proteomes" id="UP000321328"/>
    </source>
</evidence>